<protein>
    <recommendedName>
        <fullName evidence="1">RapA2 cadherin-like domain-containing protein</fullName>
    </recommendedName>
</protein>
<evidence type="ECO:0000313" key="3">
    <source>
        <dbReference type="Proteomes" id="UP001165060"/>
    </source>
</evidence>
<sequence length="687" mass="73823">ALGSSQQLLWSAHPLTAARLTSVNTWEDIPDTSVSLTLPNEAPLLVSYTLAARALKPESSTMDFIMDTTMSLGQKDFLQARVLVDGIPFRASASHAPPSSSLEAAARSLQASFVVPLGAGPHTLTLQWKRRGEFVTSWACAPSLHDGFAAGRMLAADANHRYLWSALPTSDAVVSESGAWRDMPDSAVSFTLPEPATLRFLYSMTVRPDYISPTEDFGRSDELSARLVIDGSAYRETGASTSVTARSYGGARLGREIVLDLQARDHTVQLQWRKWGNYERVWRSAPSFLDGYASSRSLIVHGERRSIQAVQNLDYQTIATSGSWHAVSDKVLTFSLPAPATVLFSYGLPVTQMGSPTLDGWTYQRWSEIGARLLVDARPYASSGSSQDGVTDTFDELKGQLMLSLAAGTHTAILQWRVLEADDAVTWTTLNRVVEGYQGAEELLVLVNQQSSEPQVVLPAANAVPEFEEDTAAAIEGAFIAGVPPDLESSYRVGVTVSSTFGVVSLPTTRNLVFGAGDGTEDSTVYFSGAVSAVNAALASITYKPLLNRFGDETLSIAVKDLMYLGANETHTDAQDLSFTVASVNDPPTIMSPATQTVTEDGHVSVLGVSVFDADVISAANSLYKVTVSCDNGKLTLHSSSASATVNTTTPAAAVYFEGTLDEINSLVQQIIYQPNPHYNDLHPTSE</sequence>
<gene>
    <name evidence="2" type="ORF">TeGR_g4408</name>
</gene>
<evidence type="ECO:0000313" key="2">
    <source>
        <dbReference type="EMBL" id="GMI23781.1"/>
    </source>
</evidence>
<accession>A0ABQ6MCM0</accession>
<dbReference type="InterPro" id="IPR040853">
    <property type="entry name" value="RapA2_cadherin-like"/>
</dbReference>
<proteinExistence type="predicted"/>
<keyword evidence="3" id="KW-1185">Reference proteome</keyword>
<feature type="non-terminal residue" evidence="2">
    <location>
        <position position="687"/>
    </location>
</feature>
<feature type="non-terminal residue" evidence="2">
    <location>
        <position position="1"/>
    </location>
</feature>
<name>A0ABQ6MCM0_9STRA</name>
<dbReference type="Proteomes" id="UP001165060">
    <property type="component" value="Unassembled WGS sequence"/>
</dbReference>
<dbReference type="EMBL" id="BRYB01001352">
    <property type="protein sequence ID" value="GMI23781.1"/>
    <property type="molecule type" value="Genomic_DNA"/>
</dbReference>
<organism evidence="2 3">
    <name type="scientific">Tetraparma gracilis</name>
    <dbReference type="NCBI Taxonomy" id="2962635"/>
    <lineage>
        <taxon>Eukaryota</taxon>
        <taxon>Sar</taxon>
        <taxon>Stramenopiles</taxon>
        <taxon>Ochrophyta</taxon>
        <taxon>Bolidophyceae</taxon>
        <taxon>Parmales</taxon>
        <taxon>Triparmaceae</taxon>
        <taxon>Tetraparma</taxon>
    </lineage>
</organism>
<comment type="caution">
    <text evidence="2">The sequence shown here is derived from an EMBL/GenBank/DDBJ whole genome shotgun (WGS) entry which is preliminary data.</text>
</comment>
<dbReference type="Pfam" id="PF17803">
    <property type="entry name" value="Cadherin_4"/>
    <property type="match status" value="1"/>
</dbReference>
<reference evidence="2 3" key="1">
    <citation type="journal article" date="2023" name="Commun. Biol.">
        <title>Genome analysis of Parmales, the sister group of diatoms, reveals the evolutionary specialization of diatoms from phago-mixotrophs to photoautotrophs.</title>
        <authorList>
            <person name="Ban H."/>
            <person name="Sato S."/>
            <person name="Yoshikawa S."/>
            <person name="Yamada K."/>
            <person name="Nakamura Y."/>
            <person name="Ichinomiya M."/>
            <person name="Sato N."/>
            <person name="Blanc-Mathieu R."/>
            <person name="Endo H."/>
            <person name="Kuwata A."/>
            <person name="Ogata H."/>
        </authorList>
    </citation>
    <scope>NUCLEOTIDE SEQUENCE [LARGE SCALE GENOMIC DNA]</scope>
</reference>
<evidence type="ECO:0000259" key="1">
    <source>
        <dbReference type="Pfam" id="PF17803"/>
    </source>
</evidence>
<feature type="domain" description="RapA2 cadherin-like" evidence="1">
    <location>
        <begin position="577"/>
        <end position="639"/>
    </location>
</feature>